<keyword evidence="4 7" id="KW-0479">Metal-binding</keyword>
<dbReference type="InterPro" id="IPR020550">
    <property type="entry name" value="Inositol_monophosphatase_CS"/>
</dbReference>
<comment type="cofactor">
    <cofactor evidence="2 7 8">
        <name>Mg(2+)</name>
        <dbReference type="ChEBI" id="CHEBI:18420"/>
    </cofactor>
</comment>
<dbReference type="PROSITE" id="PS00629">
    <property type="entry name" value="IMP_1"/>
    <property type="match status" value="1"/>
</dbReference>
<comment type="catalytic activity">
    <reaction evidence="1 8">
        <text>a myo-inositol phosphate + H2O = myo-inositol + phosphate</text>
        <dbReference type="Rhea" id="RHEA:24056"/>
        <dbReference type="ChEBI" id="CHEBI:15377"/>
        <dbReference type="ChEBI" id="CHEBI:17268"/>
        <dbReference type="ChEBI" id="CHEBI:43474"/>
        <dbReference type="ChEBI" id="CHEBI:84139"/>
        <dbReference type="EC" id="3.1.3.25"/>
    </reaction>
</comment>
<dbReference type="CDD" id="cd01639">
    <property type="entry name" value="IMPase"/>
    <property type="match status" value="1"/>
</dbReference>
<dbReference type="AlphaFoldDB" id="A0A2T0XBI3"/>
<dbReference type="GO" id="GO:0046854">
    <property type="term" value="P:phosphatidylinositol phosphate biosynthetic process"/>
    <property type="evidence" value="ECO:0007669"/>
    <property type="project" value="InterPro"/>
</dbReference>
<name>A0A2T0XBI3_9BURK</name>
<dbReference type="GO" id="GO:0006020">
    <property type="term" value="P:inositol metabolic process"/>
    <property type="evidence" value="ECO:0007669"/>
    <property type="project" value="TreeGrafter"/>
</dbReference>
<dbReference type="FunFam" id="3.30.540.10:FF:000003">
    <property type="entry name" value="Inositol-1-monophosphatase"/>
    <property type="match status" value="1"/>
</dbReference>
<dbReference type="SUPFAM" id="SSF56655">
    <property type="entry name" value="Carbohydrate phosphatase"/>
    <property type="match status" value="1"/>
</dbReference>
<comment type="caution">
    <text evidence="9">The sequence shown here is derived from an EMBL/GenBank/DDBJ whole genome shotgun (WGS) entry which is preliminary data.</text>
</comment>
<feature type="binding site" evidence="7">
    <location>
        <position position="95"/>
    </location>
    <ligand>
        <name>Mg(2+)</name>
        <dbReference type="ChEBI" id="CHEBI:18420"/>
        <label>1</label>
        <note>catalytic</note>
    </ligand>
</feature>
<dbReference type="InterPro" id="IPR020583">
    <property type="entry name" value="Inositol_monoP_metal-BS"/>
</dbReference>
<dbReference type="Gene3D" id="3.40.190.80">
    <property type="match status" value="1"/>
</dbReference>
<organism evidence="9 10">
    <name type="scientific">Jezberella montanilacus</name>
    <dbReference type="NCBI Taxonomy" id="323426"/>
    <lineage>
        <taxon>Bacteria</taxon>
        <taxon>Pseudomonadati</taxon>
        <taxon>Pseudomonadota</taxon>
        <taxon>Betaproteobacteria</taxon>
        <taxon>Burkholderiales</taxon>
        <taxon>Alcaligenaceae</taxon>
        <taxon>Jezberella</taxon>
    </lineage>
</organism>
<dbReference type="PROSITE" id="PS00630">
    <property type="entry name" value="IMP_2"/>
    <property type="match status" value="1"/>
</dbReference>
<keyword evidence="6 7" id="KW-0460">Magnesium</keyword>
<dbReference type="PRINTS" id="PR01959">
    <property type="entry name" value="SBIMPHPHTASE"/>
</dbReference>
<evidence type="ECO:0000313" key="10">
    <source>
        <dbReference type="Proteomes" id="UP000238308"/>
    </source>
</evidence>
<evidence type="ECO:0000313" key="9">
    <source>
        <dbReference type="EMBL" id="PRY96305.1"/>
    </source>
</evidence>
<dbReference type="PRINTS" id="PR00377">
    <property type="entry name" value="IMPHPHTASES"/>
</dbReference>
<comment type="similarity">
    <text evidence="3 8">Belongs to the inositol monophosphatase superfamily.</text>
</comment>
<proteinExistence type="inferred from homology"/>
<dbReference type="GO" id="GO:0008934">
    <property type="term" value="F:inositol monophosphate 1-phosphatase activity"/>
    <property type="evidence" value="ECO:0007669"/>
    <property type="project" value="InterPro"/>
</dbReference>
<dbReference type="InterPro" id="IPR000760">
    <property type="entry name" value="Inositol_monophosphatase-like"/>
</dbReference>
<dbReference type="PANTHER" id="PTHR20854:SF4">
    <property type="entry name" value="INOSITOL-1-MONOPHOSPHATASE-RELATED"/>
    <property type="match status" value="1"/>
</dbReference>
<dbReference type="RefSeq" id="WP_106228744.1">
    <property type="nucleotide sequence ID" value="NZ_PVTV01000018.1"/>
</dbReference>
<feature type="binding site" evidence="7">
    <location>
        <position position="220"/>
    </location>
    <ligand>
        <name>Mg(2+)</name>
        <dbReference type="ChEBI" id="CHEBI:18420"/>
        <label>2</label>
    </ligand>
</feature>
<dbReference type="Pfam" id="PF00459">
    <property type="entry name" value="Inositol_P"/>
    <property type="match status" value="1"/>
</dbReference>
<dbReference type="InterPro" id="IPR022337">
    <property type="entry name" value="Inositol_monophosphatase_SuhB"/>
</dbReference>
<reference evidence="9 10" key="1">
    <citation type="submission" date="2018-03" db="EMBL/GenBank/DDBJ databases">
        <title>Genomic Encyclopedia of Type Strains, Phase III (KMG-III): the genomes of soil and plant-associated and newly described type strains.</title>
        <authorList>
            <person name="Whitman W."/>
        </authorList>
    </citation>
    <scope>NUCLEOTIDE SEQUENCE [LARGE SCALE GENOMIC DNA]</scope>
    <source>
        <strain evidence="9 10">MWH-P2sevCIIIb</strain>
    </source>
</reference>
<evidence type="ECO:0000256" key="3">
    <source>
        <dbReference type="ARBA" id="ARBA00009759"/>
    </source>
</evidence>
<evidence type="ECO:0000256" key="4">
    <source>
        <dbReference type="ARBA" id="ARBA00022723"/>
    </source>
</evidence>
<dbReference type="PANTHER" id="PTHR20854">
    <property type="entry name" value="INOSITOL MONOPHOSPHATASE"/>
    <property type="match status" value="1"/>
</dbReference>
<dbReference type="OrthoDB" id="9785695at2"/>
<evidence type="ECO:0000256" key="1">
    <source>
        <dbReference type="ARBA" id="ARBA00001033"/>
    </source>
</evidence>
<dbReference type="GO" id="GO:0007165">
    <property type="term" value="P:signal transduction"/>
    <property type="evidence" value="ECO:0007669"/>
    <property type="project" value="TreeGrafter"/>
</dbReference>
<dbReference type="GO" id="GO:0046872">
    <property type="term" value="F:metal ion binding"/>
    <property type="evidence" value="ECO:0007669"/>
    <property type="project" value="UniProtKB-KW"/>
</dbReference>
<feature type="binding site" evidence="7">
    <location>
        <position position="76"/>
    </location>
    <ligand>
        <name>Mg(2+)</name>
        <dbReference type="ChEBI" id="CHEBI:18420"/>
        <label>1</label>
        <note>catalytic</note>
    </ligand>
</feature>
<evidence type="ECO:0000256" key="7">
    <source>
        <dbReference type="PIRSR" id="PIRSR600760-2"/>
    </source>
</evidence>
<evidence type="ECO:0000256" key="6">
    <source>
        <dbReference type="ARBA" id="ARBA00022842"/>
    </source>
</evidence>
<sequence length="266" mass="28783">MTVKSSHQALSITACDFAVGLAREAMQILREGSQREVGDIQTKAAGDVSTELDRKIETFFRRRLHERFPEHAFLGEEGGGSWPVNHAVWIVDPIDGSLNFVHGYPQYSISLALVIDGKPVAACVADPCRDEIFSAAKGHGAQLNGQLIKVSETTALIEALAATVFPKPTATFMADYLDQLGLVMRQVGGVRRSGSMALEMAYLAAGRCDVFWERAMGPWDAAAGLLLIEEAGGMVFSLDGQPILLSDHIAAATPRLAETWRTLLTK</sequence>
<dbReference type="EC" id="3.1.3.25" evidence="8"/>
<evidence type="ECO:0000256" key="8">
    <source>
        <dbReference type="RuleBase" id="RU364068"/>
    </source>
</evidence>
<evidence type="ECO:0000256" key="5">
    <source>
        <dbReference type="ARBA" id="ARBA00022801"/>
    </source>
</evidence>
<dbReference type="PROSITE" id="PS51257">
    <property type="entry name" value="PROKAR_LIPOPROTEIN"/>
    <property type="match status" value="1"/>
</dbReference>
<feature type="binding site" evidence="7">
    <location>
        <position position="94"/>
    </location>
    <ligand>
        <name>Mg(2+)</name>
        <dbReference type="ChEBI" id="CHEBI:18420"/>
        <label>1</label>
        <note>catalytic</note>
    </ligand>
</feature>
<dbReference type="Proteomes" id="UP000238308">
    <property type="component" value="Unassembled WGS sequence"/>
</dbReference>
<accession>A0A2T0XBI3</accession>
<keyword evidence="10" id="KW-1185">Reference proteome</keyword>
<dbReference type="EMBL" id="PVTV01000018">
    <property type="protein sequence ID" value="PRY96305.1"/>
    <property type="molecule type" value="Genomic_DNA"/>
</dbReference>
<gene>
    <name evidence="9" type="ORF">BCM14_2927</name>
</gene>
<protein>
    <recommendedName>
        <fullName evidence="8">Inositol-1-monophosphatase</fullName>
        <ecNumber evidence="8">3.1.3.25</ecNumber>
    </recommendedName>
</protein>
<evidence type="ECO:0000256" key="2">
    <source>
        <dbReference type="ARBA" id="ARBA00001946"/>
    </source>
</evidence>
<feature type="binding site" evidence="7">
    <location>
        <position position="92"/>
    </location>
    <ligand>
        <name>Mg(2+)</name>
        <dbReference type="ChEBI" id="CHEBI:18420"/>
        <label>1</label>
        <note>catalytic</note>
    </ligand>
</feature>
<dbReference type="Gene3D" id="3.30.540.10">
    <property type="entry name" value="Fructose-1,6-Bisphosphatase, subunit A, domain 1"/>
    <property type="match status" value="1"/>
</dbReference>
<keyword evidence="5 8" id="KW-0378">Hydrolase</keyword>
<dbReference type="InterPro" id="IPR033942">
    <property type="entry name" value="IMPase"/>
</dbReference>